<evidence type="ECO:0000313" key="3">
    <source>
        <dbReference type="Proteomes" id="UP000309788"/>
    </source>
</evidence>
<dbReference type="InterPro" id="IPR040988">
    <property type="entry name" value="DUF5618"/>
</dbReference>
<gene>
    <name evidence="2" type="ORF">FEM55_23655</name>
</gene>
<sequence length="132" mass="14961">MMEAITEARRHIDNAKGFLKNNARKQDGLFQDSKYVKIAGHTAYTGILLALNELLGDKKKKTRKSAEWYQKELSSLDKKVTANFATAYEVLHLAMGYDGTKSVKIANVGLEEAEKIIDWVETRLTKKEMKNP</sequence>
<dbReference type="AlphaFoldDB" id="A0A5R9K6A7"/>
<evidence type="ECO:0000313" key="2">
    <source>
        <dbReference type="EMBL" id="TLU89178.1"/>
    </source>
</evidence>
<dbReference type="Proteomes" id="UP000309788">
    <property type="component" value="Unassembled WGS sequence"/>
</dbReference>
<dbReference type="Pfam" id="PF18498">
    <property type="entry name" value="DUF5618"/>
    <property type="match status" value="1"/>
</dbReference>
<reference evidence="2 3" key="1">
    <citation type="submission" date="2019-05" db="EMBL/GenBank/DDBJ databases">
        <authorList>
            <person name="Qu J.-H."/>
        </authorList>
    </citation>
    <scope>NUCLEOTIDE SEQUENCE [LARGE SCALE GENOMIC DNA]</scope>
    <source>
        <strain evidence="2 3">Z12</strain>
    </source>
</reference>
<proteinExistence type="predicted"/>
<feature type="domain" description="DUF5618" evidence="1">
    <location>
        <begin position="4"/>
        <end position="122"/>
    </location>
</feature>
<protein>
    <recommendedName>
        <fullName evidence="1">DUF5618 domain-containing protein</fullName>
    </recommendedName>
</protein>
<dbReference type="Gene3D" id="1.20.120.330">
    <property type="entry name" value="Nucleotidyltransferases domain 2"/>
    <property type="match status" value="1"/>
</dbReference>
<keyword evidence="3" id="KW-1185">Reference proteome</keyword>
<organism evidence="2 3">
    <name type="scientific">Dyadobacter sediminis</name>
    <dbReference type="NCBI Taxonomy" id="1493691"/>
    <lineage>
        <taxon>Bacteria</taxon>
        <taxon>Pseudomonadati</taxon>
        <taxon>Bacteroidota</taxon>
        <taxon>Cytophagia</taxon>
        <taxon>Cytophagales</taxon>
        <taxon>Spirosomataceae</taxon>
        <taxon>Dyadobacter</taxon>
    </lineage>
</organism>
<evidence type="ECO:0000259" key="1">
    <source>
        <dbReference type="Pfam" id="PF18498"/>
    </source>
</evidence>
<name>A0A5R9K6A7_9BACT</name>
<comment type="caution">
    <text evidence="2">The sequence shown here is derived from an EMBL/GenBank/DDBJ whole genome shotgun (WGS) entry which is preliminary data.</text>
</comment>
<dbReference type="OrthoDB" id="957519at2"/>
<dbReference type="EMBL" id="VCEI01000031">
    <property type="protein sequence ID" value="TLU89178.1"/>
    <property type="molecule type" value="Genomic_DNA"/>
</dbReference>
<accession>A0A5R9K6A7</accession>